<evidence type="ECO:0000313" key="3">
    <source>
        <dbReference type="Proteomes" id="UP000009183"/>
    </source>
</evidence>
<proteinExistence type="predicted"/>
<dbReference type="AlphaFoldDB" id="F6GSZ4"/>
<dbReference type="HOGENOM" id="CLU_2311310_0_0_1"/>
<dbReference type="PaxDb" id="29760-VIT_17s0000g07270.t01"/>
<dbReference type="InParanoid" id="F6GSZ4"/>
<sequence length="100" mass="11509">MMLPGDTGNTHSDTSTEKFPVGDMVSHSLQFQTGLWKQFKVPARQLPAYPMDNNPLRFSEMDKKYRSTGKERKLETTSERRCPEVDERKKGFPTTSSKRP</sequence>
<reference evidence="3" key="1">
    <citation type="journal article" date="2007" name="Nature">
        <title>The grapevine genome sequence suggests ancestral hexaploidization in major angiosperm phyla.</title>
        <authorList>
            <consortium name="The French-Italian Public Consortium for Grapevine Genome Characterization."/>
            <person name="Jaillon O."/>
            <person name="Aury J.-M."/>
            <person name="Noel B."/>
            <person name="Policriti A."/>
            <person name="Clepet C."/>
            <person name="Casagrande A."/>
            <person name="Choisne N."/>
            <person name="Aubourg S."/>
            <person name="Vitulo N."/>
            <person name="Jubin C."/>
            <person name="Vezzi A."/>
            <person name="Legeai F."/>
            <person name="Hugueney P."/>
            <person name="Dasilva C."/>
            <person name="Horner D."/>
            <person name="Mica E."/>
            <person name="Jublot D."/>
            <person name="Poulain J."/>
            <person name="Bruyere C."/>
            <person name="Billault A."/>
            <person name="Segurens B."/>
            <person name="Gouyvenoux M."/>
            <person name="Ugarte E."/>
            <person name="Cattonaro F."/>
            <person name="Anthouard V."/>
            <person name="Vico V."/>
            <person name="Del Fabbro C."/>
            <person name="Alaux M."/>
            <person name="Di Gaspero G."/>
            <person name="Dumas V."/>
            <person name="Felice N."/>
            <person name="Paillard S."/>
            <person name="Juman I."/>
            <person name="Moroldo M."/>
            <person name="Scalabrin S."/>
            <person name="Canaguier A."/>
            <person name="Le Clainche I."/>
            <person name="Malacrida G."/>
            <person name="Durand E."/>
            <person name="Pesole G."/>
            <person name="Laucou V."/>
            <person name="Chatelet P."/>
            <person name="Merdinoglu D."/>
            <person name="Delledonne M."/>
            <person name="Pezzotti M."/>
            <person name="Lecharny A."/>
            <person name="Scarpelli C."/>
            <person name="Artiguenave F."/>
            <person name="Pe M.E."/>
            <person name="Valle G."/>
            <person name="Morgante M."/>
            <person name="Caboche M."/>
            <person name="Adam-Blondon A.-F."/>
            <person name="Weissenbach J."/>
            <person name="Quetier F."/>
            <person name="Wincker P."/>
        </authorList>
    </citation>
    <scope>NUCLEOTIDE SEQUENCE [LARGE SCALE GENOMIC DNA]</scope>
    <source>
        <strain evidence="3">cv. Pinot noir / PN40024</strain>
    </source>
</reference>
<feature type="region of interest" description="Disordered" evidence="1">
    <location>
        <begin position="47"/>
        <end position="100"/>
    </location>
</feature>
<feature type="region of interest" description="Disordered" evidence="1">
    <location>
        <begin position="1"/>
        <end position="21"/>
    </location>
</feature>
<dbReference type="EMBL" id="FN594950">
    <property type="protein sequence ID" value="CCB43035.1"/>
    <property type="molecule type" value="Genomic_DNA"/>
</dbReference>
<organism evidence="2 3">
    <name type="scientific">Vitis vinifera</name>
    <name type="common">Grape</name>
    <dbReference type="NCBI Taxonomy" id="29760"/>
    <lineage>
        <taxon>Eukaryota</taxon>
        <taxon>Viridiplantae</taxon>
        <taxon>Streptophyta</taxon>
        <taxon>Embryophyta</taxon>
        <taxon>Tracheophyta</taxon>
        <taxon>Spermatophyta</taxon>
        <taxon>Magnoliopsida</taxon>
        <taxon>eudicotyledons</taxon>
        <taxon>Gunneridae</taxon>
        <taxon>Pentapetalae</taxon>
        <taxon>rosids</taxon>
        <taxon>Vitales</taxon>
        <taxon>Vitaceae</taxon>
        <taxon>Viteae</taxon>
        <taxon>Vitis</taxon>
    </lineage>
</organism>
<feature type="compositionally biased region" description="Basic and acidic residues" evidence="1">
    <location>
        <begin position="59"/>
        <end position="90"/>
    </location>
</feature>
<evidence type="ECO:0000256" key="1">
    <source>
        <dbReference type="SAM" id="MobiDB-lite"/>
    </source>
</evidence>
<keyword evidence="3" id="KW-1185">Reference proteome</keyword>
<accession>F6GSZ4</accession>
<dbReference type="Proteomes" id="UP000009183">
    <property type="component" value="Chromosome 17"/>
</dbReference>
<evidence type="ECO:0000313" key="2">
    <source>
        <dbReference type="EMBL" id="CCB43035.1"/>
    </source>
</evidence>
<protein>
    <submittedName>
        <fullName evidence="2">Uncharacterized protein</fullName>
    </submittedName>
</protein>
<gene>
    <name evidence="2" type="ordered locus">VIT_17s0000g07270</name>
</gene>
<name>F6GSZ4_VITVI</name>